<evidence type="ECO:0000313" key="13">
    <source>
        <dbReference type="EMBL" id="KGI22507.1"/>
    </source>
</evidence>
<protein>
    <submittedName>
        <fullName evidence="13">TonB-dependent receptor</fullName>
    </submittedName>
</protein>
<evidence type="ECO:0000256" key="7">
    <source>
        <dbReference type="ARBA" id="ARBA00023237"/>
    </source>
</evidence>
<feature type="chain" id="PRO_5001951349" evidence="10">
    <location>
        <begin position="34"/>
        <end position="1069"/>
    </location>
</feature>
<sequence length="1069" mass="117872">MKKFIFLVGNKNKLFKVTALTALTLCLPTMASAYNANANKVEMSQQKADHITGTVTDTNGEPVIGATIKIVGSSNGTVTDVNGKFTLNATQNTILHVSSVGFSPKEVKVVGSSLNIVLKEDTNMLSEVVAIGYGNQRKQDLSTAVASVKIDQSMKSRPSNLASMLQGAMPGVMVQNNGGDPLSEASLSIRGRGSRGTDHSYNSGDGVLYIVDGVPGAPYNIEDIETITVLKDAASAAIYGASVGSGGVVVITTKQAKEGKIKVNFNISKSIKSAINLPTTLTAEQYNKVWADAVKIYGGKLPSTANPAIYPYGNVTRTDWVDAIFRKGYLEHYAISFSGGAGNLKGFASISYDKDTGILNNTFANKLGSKGNIDFQINKWLKLSEQVTYQLTNGQGNIGTGHEGVLPNAIFFPRSATLYDTDEEGNILYDEYKHPLYHGTTPRWAAAKGISGYGEFRNPLAMLQRLDQKRPTHKLFSTTSLELKPITALTLKSQFTSGLIDTEFDEFIHKIPEPGNQSEENRHNIEHSRLSNWLWENTATYAEVFGKHHLSVMAGFTMKYDKYKSYGIYTTGYDQEDRHSSTLGQASDWSKYKPSENLWEESMMSFFGRIGYSWKDRYFATTSVRRDATSKLYKNNNSGIFPALSGSWKISSEPFFAPIKNIVSLFKLRASWGQVGNVALVPRYSWNVPLGTTEWPIIYGKNLDNIVYGTYAESIGTKNLKWETTEQWGVGLDLGLFNNELSLTIDYFNKHTKDLIEKVPVTSVAGIAVEPYGNVGNVVNKGWEFGANYQKKIHGFTFGLNANLATVHNEVLDLGARSTLEHDVVINSQRPLRSTVGHPWYSFYVLKTNGIFQTQDEINNYKWTDPKTGISNIIQPNAKPGDLKYVDFNNDGKINADDNQYMGSYMPKITFGFGGNASYKGVDFSIQFQGVGLSTIYNGFKQMTLTGRQQGGNMLSSILNAWDYDKTSGIPRLALISDPNGNFTNPSDFYLENGSYLRLKNITVGYTCPKSVTQLLGFTNTTIRFYLNCENLLTITDYTGIDPEVGNFGIDAGTYPISRSFNFGLNFNF</sequence>
<feature type="signal peptide" evidence="10">
    <location>
        <begin position="1"/>
        <end position="33"/>
    </location>
</feature>
<accession>A0A098YT77</accession>
<dbReference type="InterPro" id="IPR008969">
    <property type="entry name" value="CarboxyPept-like_regulatory"/>
</dbReference>
<dbReference type="Pfam" id="PF07715">
    <property type="entry name" value="Plug"/>
    <property type="match status" value="1"/>
</dbReference>
<feature type="domain" description="TonB-dependent receptor plug" evidence="12">
    <location>
        <begin position="138"/>
        <end position="244"/>
    </location>
</feature>
<dbReference type="InterPro" id="IPR037066">
    <property type="entry name" value="Plug_dom_sf"/>
</dbReference>
<dbReference type="Gene3D" id="2.40.170.20">
    <property type="entry name" value="TonB-dependent receptor, beta-barrel domain"/>
    <property type="match status" value="1"/>
</dbReference>
<evidence type="ECO:0000256" key="8">
    <source>
        <dbReference type="PROSITE-ProRule" id="PRU01360"/>
    </source>
</evidence>
<evidence type="ECO:0000259" key="12">
    <source>
        <dbReference type="Pfam" id="PF07715"/>
    </source>
</evidence>
<comment type="caution">
    <text evidence="13">The sequence shown here is derived from an EMBL/GenBank/DDBJ whole genome shotgun (WGS) entry which is preliminary data.</text>
</comment>
<reference evidence="13 14" key="1">
    <citation type="submission" date="2014-07" db="EMBL/GenBank/DDBJ databases">
        <authorList>
            <person name="McCorrison J."/>
            <person name="Sanka R."/>
            <person name="Torralba M."/>
            <person name="Gillis M."/>
            <person name="Haft D.H."/>
            <person name="Methe B."/>
            <person name="Sutton G."/>
            <person name="Nelson K.E."/>
        </authorList>
    </citation>
    <scope>NUCLEOTIDE SEQUENCE [LARGE SCALE GENOMIC DNA]</scope>
    <source>
        <strain evidence="13 14">S9-PR14</strain>
    </source>
</reference>
<gene>
    <name evidence="13" type="ORF">HMPREF9304_04135</name>
</gene>
<evidence type="ECO:0000259" key="11">
    <source>
        <dbReference type="Pfam" id="PF00593"/>
    </source>
</evidence>
<evidence type="ECO:0000256" key="10">
    <source>
        <dbReference type="SAM" id="SignalP"/>
    </source>
</evidence>
<dbReference type="RefSeq" id="WP_036926639.1">
    <property type="nucleotide sequence ID" value="NZ_JRPQ01000068.1"/>
</dbReference>
<evidence type="ECO:0000256" key="3">
    <source>
        <dbReference type="ARBA" id="ARBA00022452"/>
    </source>
</evidence>
<dbReference type="InterPro" id="IPR000531">
    <property type="entry name" value="Beta-barrel_TonB"/>
</dbReference>
<evidence type="ECO:0000256" key="4">
    <source>
        <dbReference type="ARBA" id="ARBA00022692"/>
    </source>
</evidence>
<comment type="similarity">
    <text evidence="8 9">Belongs to the TonB-dependent receptor family.</text>
</comment>
<keyword evidence="3 8" id="KW-1134">Transmembrane beta strand</keyword>
<evidence type="ECO:0000256" key="2">
    <source>
        <dbReference type="ARBA" id="ARBA00022448"/>
    </source>
</evidence>
<dbReference type="InterPro" id="IPR039426">
    <property type="entry name" value="TonB-dep_rcpt-like"/>
</dbReference>
<dbReference type="SUPFAM" id="SSF56935">
    <property type="entry name" value="Porins"/>
    <property type="match status" value="1"/>
</dbReference>
<dbReference type="Gene3D" id="2.60.40.1120">
    <property type="entry name" value="Carboxypeptidase-like, regulatory domain"/>
    <property type="match status" value="1"/>
</dbReference>
<evidence type="ECO:0000313" key="14">
    <source>
        <dbReference type="Proteomes" id="UP000029723"/>
    </source>
</evidence>
<proteinExistence type="inferred from homology"/>
<dbReference type="Pfam" id="PF13715">
    <property type="entry name" value="CarbopepD_reg_2"/>
    <property type="match status" value="1"/>
</dbReference>
<evidence type="ECO:0000256" key="6">
    <source>
        <dbReference type="ARBA" id="ARBA00023136"/>
    </source>
</evidence>
<keyword evidence="13" id="KW-0675">Receptor</keyword>
<name>A0A098YT77_9BACT</name>
<dbReference type="Pfam" id="PF00593">
    <property type="entry name" value="TonB_dep_Rec_b-barrel"/>
    <property type="match status" value="1"/>
</dbReference>
<keyword evidence="6 8" id="KW-0472">Membrane</keyword>
<keyword evidence="7 8" id="KW-0998">Cell outer membrane</keyword>
<dbReference type="OrthoDB" id="1109428at2"/>
<dbReference type="PROSITE" id="PS52016">
    <property type="entry name" value="TONB_DEPENDENT_REC_3"/>
    <property type="match status" value="1"/>
</dbReference>
<dbReference type="Gene3D" id="2.170.130.10">
    <property type="entry name" value="TonB-dependent receptor, plug domain"/>
    <property type="match status" value="1"/>
</dbReference>
<dbReference type="SUPFAM" id="SSF49464">
    <property type="entry name" value="Carboxypeptidase regulatory domain-like"/>
    <property type="match status" value="1"/>
</dbReference>
<dbReference type="InterPro" id="IPR023996">
    <property type="entry name" value="TonB-dep_OMP_SusC/RagA"/>
</dbReference>
<dbReference type="InterPro" id="IPR036942">
    <property type="entry name" value="Beta-barrel_TonB_sf"/>
</dbReference>
<keyword evidence="4 8" id="KW-0812">Transmembrane</keyword>
<evidence type="ECO:0000256" key="9">
    <source>
        <dbReference type="RuleBase" id="RU003357"/>
    </source>
</evidence>
<dbReference type="Proteomes" id="UP000029723">
    <property type="component" value="Unassembled WGS sequence"/>
</dbReference>
<evidence type="ECO:0000256" key="1">
    <source>
        <dbReference type="ARBA" id="ARBA00004571"/>
    </source>
</evidence>
<feature type="domain" description="TonB-dependent receptor-like beta-barrel" evidence="11">
    <location>
        <begin position="425"/>
        <end position="1032"/>
    </location>
</feature>
<dbReference type="GO" id="GO:0009279">
    <property type="term" value="C:cell outer membrane"/>
    <property type="evidence" value="ECO:0007669"/>
    <property type="project" value="UniProtKB-SubCell"/>
</dbReference>
<keyword evidence="5 9" id="KW-0798">TonB box</keyword>
<comment type="subcellular location">
    <subcellularLocation>
        <location evidence="1 8">Cell outer membrane</location>
        <topology evidence="1 8">Multi-pass membrane protein</topology>
    </subcellularLocation>
</comment>
<dbReference type="InterPro" id="IPR012910">
    <property type="entry name" value="Plug_dom"/>
</dbReference>
<keyword evidence="10" id="KW-0732">Signal</keyword>
<evidence type="ECO:0000256" key="5">
    <source>
        <dbReference type="ARBA" id="ARBA00023077"/>
    </source>
</evidence>
<dbReference type="AlphaFoldDB" id="A0A098YT77"/>
<keyword evidence="2 8" id="KW-0813">Transport</keyword>
<dbReference type="NCBIfam" id="TIGR04056">
    <property type="entry name" value="OMP_RagA_SusC"/>
    <property type="match status" value="1"/>
</dbReference>
<dbReference type="EMBL" id="JRPQ01000068">
    <property type="protein sequence ID" value="KGI22507.1"/>
    <property type="molecule type" value="Genomic_DNA"/>
</dbReference>
<organism evidence="13 14">
    <name type="scientific">Hoylesella timonensis S9-PR14</name>
    <dbReference type="NCBI Taxonomy" id="1401062"/>
    <lineage>
        <taxon>Bacteria</taxon>
        <taxon>Pseudomonadati</taxon>
        <taxon>Bacteroidota</taxon>
        <taxon>Bacteroidia</taxon>
        <taxon>Bacteroidales</taxon>
        <taxon>Prevotellaceae</taxon>
        <taxon>Hoylesella</taxon>
    </lineage>
</organism>